<dbReference type="SUPFAM" id="SSF47336">
    <property type="entry name" value="ACP-like"/>
    <property type="match status" value="1"/>
</dbReference>
<proteinExistence type="predicted"/>
<dbReference type="InterPro" id="IPR036736">
    <property type="entry name" value="ACP-like_sf"/>
</dbReference>
<protein>
    <recommendedName>
        <fullName evidence="3">Carrier domain-containing protein</fullName>
    </recommendedName>
</protein>
<evidence type="ECO:0000313" key="1">
    <source>
        <dbReference type="EMBL" id="KXK66527.1"/>
    </source>
</evidence>
<name>A0A136Q773_9FIRM</name>
<dbReference type="STRING" id="626937.HMPREF3293_00570"/>
<evidence type="ECO:0008006" key="3">
    <source>
        <dbReference type="Google" id="ProtNLM"/>
    </source>
</evidence>
<organism evidence="1 2">
    <name type="scientific">Christensenella minuta</name>
    <dbReference type="NCBI Taxonomy" id="626937"/>
    <lineage>
        <taxon>Bacteria</taxon>
        <taxon>Bacillati</taxon>
        <taxon>Bacillota</taxon>
        <taxon>Clostridia</taxon>
        <taxon>Christensenellales</taxon>
        <taxon>Christensenellaceae</taxon>
        <taxon>Christensenella</taxon>
    </lineage>
</organism>
<dbReference type="RefSeq" id="WP_066522624.1">
    <property type="nucleotide sequence ID" value="NZ_CABMOF010000009.1"/>
</dbReference>
<sequence length="77" mass="8627">MEKKIYMILEELRPECNFCGSENYIEDGLLESYDLIMLIAELENKYHIAIEAEDVIPENFSSAAGIAALVQKCGGII</sequence>
<reference evidence="1 2" key="1">
    <citation type="submission" date="2016-02" db="EMBL/GenBank/DDBJ databases">
        <authorList>
            <person name="Wen L."/>
            <person name="He K."/>
            <person name="Yang H."/>
        </authorList>
    </citation>
    <scope>NUCLEOTIDE SEQUENCE [LARGE SCALE GENOMIC DNA]</scope>
    <source>
        <strain evidence="1 2">DSM 22607</strain>
    </source>
</reference>
<dbReference type="Gene3D" id="1.10.1200.10">
    <property type="entry name" value="ACP-like"/>
    <property type="match status" value="1"/>
</dbReference>
<keyword evidence="2" id="KW-1185">Reference proteome</keyword>
<gene>
    <name evidence="1" type="ORF">HMPREF3293_00570</name>
</gene>
<dbReference type="AlphaFoldDB" id="A0A136Q773"/>
<evidence type="ECO:0000313" key="2">
    <source>
        <dbReference type="Proteomes" id="UP000070366"/>
    </source>
</evidence>
<comment type="caution">
    <text evidence="1">The sequence shown here is derived from an EMBL/GenBank/DDBJ whole genome shotgun (WGS) entry which is preliminary data.</text>
</comment>
<accession>A0A136Q773</accession>
<dbReference type="Proteomes" id="UP000070366">
    <property type="component" value="Unassembled WGS sequence"/>
</dbReference>
<dbReference type="EMBL" id="LSZW01000040">
    <property type="protein sequence ID" value="KXK66527.1"/>
    <property type="molecule type" value="Genomic_DNA"/>
</dbReference>